<dbReference type="PANTHER" id="PTHR11241">
    <property type="entry name" value="DEOXYURIDINE 5'-TRIPHOSPHATE NUCLEOTIDOHYDROLASE"/>
    <property type="match status" value="1"/>
</dbReference>
<dbReference type="InterPro" id="IPR029054">
    <property type="entry name" value="dUTPase-like"/>
</dbReference>
<dbReference type="Pfam" id="PF00692">
    <property type="entry name" value="dUTPase"/>
    <property type="match status" value="1"/>
</dbReference>
<comment type="catalytic activity">
    <reaction evidence="4 5">
        <text>dUTP + H2O = dUMP + diphosphate + H(+)</text>
        <dbReference type="Rhea" id="RHEA:10248"/>
        <dbReference type="ChEBI" id="CHEBI:15377"/>
        <dbReference type="ChEBI" id="CHEBI:15378"/>
        <dbReference type="ChEBI" id="CHEBI:33019"/>
        <dbReference type="ChEBI" id="CHEBI:61555"/>
        <dbReference type="ChEBI" id="CHEBI:246422"/>
        <dbReference type="EC" id="3.6.1.23"/>
    </reaction>
</comment>
<dbReference type="UniPathway" id="UPA00610">
    <property type="reaction ID" value="UER00666"/>
</dbReference>
<dbReference type="AlphaFoldDB" id="A0A1H8CHU4"/>
<comment type="function">
    <text evidence="5">This enzyme is involved in nucleotide metabolism: it produces dUMP, the immediate precursor of thymidine nucleotides and it decreases the intracellular concentration of dUTP so that uracil cannot be incorporated into DNA.</text>
</comment>
<feature type="binding site" evidence="5">
    <location>
        <begin position="65"/>
        <end position="67"/>
    </location>
    <ligand>
        <name>substrate</name>
    </ligand>
</feature>
<evidence type="ECO:0000256" key="3">
    <source>
        <dbReference type="ARBA" id="ARBA00023080"/>
    </source>
</evidence>
<dbReference type="InterPro" id="IPR008181">
    <property type="entry name" value="dUTPase"/>
</dbReference>
<evidence type="ECO:0000313" key="7">
    <source>
        <dbReference type="EMBL" id="SEM94479.1"/>
    </source>
</evidence>
<accession>A0A1H8CHU4</accession>
<evidence type="ECO:0000256" key="1">
    <source>
        <dbReference type="ARBA" id="ARBA00006581"/>
    </source>
</evidence>
<dbReference type="NCBIfam" id="TIGR00576">
    <property type="entry name" value="dut"/>
    <property type="match status" value="1"/>
</dbReference>
<gene>
    <name evidence="5" type="primary">dut</name>
    <name evidence="7" type="ORF">SAMN05216180_2131</name>
</gene>
<sequence>MTLKIKKLREGAQIPQNATGGSAGYDLHACIDAPVTIAAGQTCKIGTGLAIALPNAECAAFVYARSGLGIKHGIVPANCVGVIDADYRGEIIVGLTNYSSQAFTVNPNDRIAQMVIAPVLHPKLEECTALDDTERGEGGFGSTGIGD</sequence>
<proteinExistence type="inferred from homology"/>
<dbReference type="SUPFAM" id="SSF51283">
    <property type="entry name" value="dUTPase-like"/>
    <property type="match status" value="1"/>
</dbReference>
<comment type="similarity">
    <text evidence="1 5">Belongs to the dUTPase family.</text>
</comment>
<dbReference type="GO" id="GO:0046081">
    <property type="term" value="P:dUTP catabolic process"/>
    <property type="evidence" value="ECO:0007669"/>
    <property type="project" value="InterPro"/>
</dbReference>
<dbReference type="RefSeq" id="WP_092754805.1">
    <property type="nucleotide sequence ID" value="NZ_FOCG01000002.1"/>
</dbReference>
<dbReference type="Gene3D" id="2.70.40.10">
    <property type="match status" value="1"/>
</dbReference>
<comment type="caution">
    <text evidence="5">Lacks conserved residue(s) required for the propagation of feature annotation.</text>
</comment>
<dbReference type="OrthoDB" id="9809956at2"/>
<dbReference type="STRING" id="474960.SAMN05216180_2131"/>
<feature type="binding site" evidence="5">
    <location>
        <begin position="82"/>
        <end position="84"/>
    </location>
    <ligand>
        <name>substrate</name>
    </ligand>
</feature>
<comment type="cofactor">
    <cofactor evidence="5">
        <name>Mg(2+)</name>
        <dbReference type="ChEBI" id="CHEBI:18420"/>
    </cofactor>
</comment>
<dbReference type="GO" id="GO:0006226">
    <property type="term" value="P:dUMP biosynthetic process"/>
    <property type="evidence" value="ECO:0007669"/>
    <property type="project" value="UniProtKB-UniRule"/>
</dbReference>
<evidence type="ECO:0000256" key="4">
    <source>
        <dbReference type="ARBA" id="ARBA00047686"/>
    </source>
</evidence>
<dbReference type="EC" id="3.6.1.23" evidence="5"/>
<dbReference type="EMBL" id="FOCG01000002">
    <property type="protein sequence ID" value="SEM94479.1"/>
    <property type="molecule type" value="Genomic_DNA"/>
</dbReference>
<keyword evidence="2 5" id="KW-0378">Hydrolase</keyword>
<keyword evidence="5" id="KW-0479">Metal-binding</keyword>
<keyword evidence="3 5" id="KW-0546">Nucleotide metabolism</keyword>
<dbReference type="InterPro" id="IPR036157">
    <property type="entry name" value="dUTPase-like_sf"/>
</dbReference>
<dbReference type="GO" id="GO:0004170">
    <property type="term" value="F:dUTP diphosphatase activity"/>
    <property type="evidence" value="ECO:0007669"/>
    <property type="project" value="UniProtKB-UniRule"/>
</dbReference>
<comment type="pathway">
    <text evidence="5">Pyrimidine metabolism; dUMP biosynthesis; dUMP from dCTP (dUTP route): step 2/2.</text>
</comment>
<protein>
    <recommendedName>
        <fullName evidence="5">Deoxyuridine 5'-triphosphate nucleotidohydrolase</fullName>
        <shortName evidence="5">dUTPase</shortName>
        <ecNumber evidence="5">3.6.1.23</ecNumber>
    </recommendedName>
    <alternativeName>
        <fullName evidence="5">dUTP pyrophosphatase</fullName>
    </alternativeName>
</protein>
<dbReference type="GO" id="GO:0000287">
    <property type="term" value="F:magnesium ion binding"/>
    <property type="evidence" value="ECO:0007669"/>
    <property type="project" value="UniProtKB-UniRule"/>
</dbReference>
<keyword evidence="8" id="KW-1185">Reference proteome</keyword>
<feature type="binding site" evidence="5">
    <location>
        <position position="78"/>
    </location>
    <ligand>
        <name>substrate</name>
    </ligand>
</feature>
<organism evidence="7 8">
    <name type="scientific">Hydrogenoanaerobacterium saccharovorans</name>
    <dbReference type="NCBI Taxonomy" id="474960"/>
    <lineage>
        <taxon>Bacteria</taxon>
        <taxon>Bacillati</taxon>
        <taxon>Bacillota</taxon>
        <taxon>Clostridia</taxon>
        <taxon>Eubacteriales</taxon>
        <taxon>Oscillospiraceae</taxon>
        <taxon>Hydrogenoanaerobacterium</taxon>
    </lineage>
</organism>
<dbReference type="InterPro" id="IPR033704">
    <property type="entry name" value="dUTPase_trimeric"/>
</dbReference>
<evidence type="ECO:0000313" key="8">
    <source>
        <dbReference type="Proteomes" id="UP000199158"/>
    </source>
</evidence>
<dbReference type="NCBIfam" id="NF001862">
    <property type="entry name" value="PRK00601.1"/>
    <property type="match status" value="1"/>
</dbReference>
<evidence type="ECO:0000259" key="6">
    <source>
        <dbReference type="Pfam" id="PF00692"/>
    </source>
</evidence>
<keyword evidence="5" id="KW-0460">Magnesium</keyword>
<dbReference type="PANTHER" id="PTHR11241:SF0">
    <property type="entry name" value="DEOXYURIDINE 5'-TRIPHOSPHATE NUCLEOTIDOHYDROLASE"/>
    <property type="match status" value="1"/>
</dbReference>
<evidence type="ECO:0000256" key="5">
    <source>
        <dbReference type="HAMAP-Rule" id="MF_00116"/>
    </source>
</evidence>
<feature type="domain" description="dUTPase-like" evidence="6">
    <location>
        <begin position="12"/>
        <end position="144"/>
    </location>
</feature>
<name>A0A1H8CHU4_9FIRM</name>
<evidence type="ECO:0000256" key="2">
    <source>
        <dbReference type="ARBA" id="ARBA00022801"/>
    </source>
</evidence>
<dbReference type="CDD" id="cd07557">
    <property type="entry name" value="trimeric_dUTPase"/>
    <property type="match status" value="1"/>
</dbReference>
<dbReference type="Proteomes" id="UP000199158">
    <property type="component" value="Unassembled WGS sequence"/>
</dbReference>
<reference evidence="7 8" key="1">
    <citation type="submission" date="2016-10" db="EMBL/GenBank/DDBJ databases">
        <authorList>
            <person name="de Groot N.N."/>
        </authorList>
    </citation>
    <scope>NUCLEOTIDE SEQUENCE [LARGE SCALE GENOMIC DNA]</scope>
    <source>
        <strain evidence="7 8">CGMCC 1.5070</strain>
    </source>
</reference>
<dbReference type="HAMAP" id="MF_00116">
    <property type="entry name" value="dUTPase_bact"/>
    <property type="match status" value="1"/>
</dbReference>